<name>A0A392QF67_9FABA</name>
<evidence type="ECO:0000256" key="1">
    <source>
        <dbReference type="SAM" id="MobiDB-lite"/>
    </source>
</evidence>
<accession>A0A392QF67</accession>
<reference evidence="2 3" key="1">
    <citation type="journal article" date="2018" name="Front. Plant Sci.">
        <title>Red Clover (Trifolium pratense) and Zigzag Clover (T. medium) - A Picture of Genomic Similarities and Differences.</title>
        <authorList>
            <person name="Dluhosova J."/>
            <person name="Istvanek J."/>
            <person name="Nedelnik J."/>
            <person name="Repkova J."/>
        </authorList>
    </citation>
    <scope>NUCLEOTIDE SEQUENCE [LARGE SCALE GENOMIC DNA]</scope>
    <source>
        <strain evidence="3">cv. 10/8</strain>
        <tissue evidence="2">Leaf</tissue>
    </source>
</reference>
<feature type="compositionally biased region" description="Basic and acidic residues" evidence="1">
    <location>
        <begin position="1"/>
        <end position="11"/>
    </location>
</feature>
<proteinExistence type="predicted"/>
<organism evidence="2 3">
    <name type="scientific">Trifolium medium</name>
    <dbReference type="NCBI Taxonomy" id="97028"/>
    <lineage>
        <taxon>Eukaryota</taxon>
        <taxon>Viridiplantae</taxon>
        <taxon>Streptophyta</taxon>
        <taxon>Embryophyta</taxon>
        <taxon>Tracheophyta</taxon>
        <taxon>Spermatophyta</taxon>
        <taxon>Magnoliopsida</taxon>
        <taxon>eudicotyledons</taxon>
        <taxon>Gunneridae</taxon>
        <taxon>Pentapetalae</taxon>
        <taxon>rosids</taxon>
        <taxon>fabids</taxon>
        <taxon>Fabales</taxon>
        <taxon>Fabaceae</taxon>
        <taxon>Papilionoideae</taxon>
        <taxon>50 kb inversion clade</taxon>
        <taxon>NPAAA clade</taxon>
        <taxon>Hologalegina</taxon>
        <taxon>IRL clade</taxon>
        <taxon>Trifolieae</taxon>
        <taxon>Trifolium</taxon>
    </lineage>
</organism>
<feature type="region of interest" description="Disordered" evidence="1">
    <location>
        <begin position="1"/>
        <end position="43"/>
    </location>
</feature>
<protein>
    <submittedName>
        <fullName evidence="2">Uncharacterized protein</fullName>
    </submittedName>
</protein>
<dbReference type="AlphaFoldDB" id="A0A392QF67"/>
<keyword evidence="3" id="KW-1185">Reference proteome</keyword>
<evidence type="ECO:0000313" key="2">
    <source>
        <dbReference type="EMBL" id="MCI21925.1"/>
    </source>
</evidence>
<sequence length="63" mass="6842">DLTKTPEKPSGEDVEPNVLTSGSNKGIEDSEIQGQGKNDQGDDDVTFAKFLQDKNAFTQQEIS</sequence>
<feature type="non-terminal residue" evidence="2">
    <location>
        <position position="1"/>
    </location>
</feature>
<comment type="caution">
    <text evidence="2">The sequence shown here is derived from an EMBL/GenBank/DDBJ whole genome shotgun (WGS) entry which is preliminary data.</text>
</comment>
<dbReference type="EMBL" id="LXQA010127542">
    <property type="protein sequence ID" value="MCI21925.1"/>
    <property type="molecule type" value="Genomic_DNA"/>
</dbReference>
<dbReference type="Proteomes" id="UP000265520">
    <property type="component" value="Unassembled WGS sequence"/>
</dbReference>
<evidence type="ECO:0000313" key="3">
    <source>
        <dbReference type="Proteomes" id="UP000265520"/>
    </source>
</evidence>